<evidence type="ECO:0000256" key="4">
    <source>
        <dbReference type="ARBA" id="ARBA00022827"/>
    </source>
</evidence>
<dbReference type="PANTHER" id="PTHR42784">
    <property type="entry name" value="PYRANOSE 2-OXIDASE"/>
    <property type="match status" value="1"/>
</dbReference>
<dbReference type="Pfam" id="PF00890">
    <property type="entry name" value="FAD_binding_2"/>
    <property type="match status" value="1"/>
</dbReference>
<name>A0A4Q9B9W1_9BACT</name>
<dbReference type="SUPFAM" id="SSF51905">
    <property type="entry name" value="FAD/NAD(P)-binding domain"/>
    <property type="match status" value="1"/>
</dbReference>
<proteinExistence type="inferred from homology"/>
<feature type="domain" description="Glucose-methanol-choline oxidoreductase N-terminal" evidence="6">
    <location>
        <begin position="211"/>
        <end position="309"/>
    </location>
</feature>
<dbReference type="AlphaFoldDB" id="A0A4Q9B9W1"/>
<dbReference type="InterPro" id="IPR051473">
    <property type="entry name" value="P2Ox-like"/>
</dbReference>
<dbReference type="Proteomes" id="UP000293583">
    <property type="component" value="Unassembled WGS sequence"/>
</dbReference>
<evidence type="ECO:0000313" key="9">
    <source>
        <dbReference type="EMBL" id="TBH72017.1"/>
    </source>
</evidence>
<protein>
    <submittedName>
        <fullName evidence="9">GMC family oxidoreductase</fullName>
    </submittedName>
</protein>
<dbReference type="Pfam" id="PF05199">
    <property type="entry name" value="GMC_oxred_C"/>
    <property type="match status" value="1"/>
</dbReference>
<comment type="similarity">
    <text evidence="2">Belongs to the GMC oxidoreductase family.</text>
</comment>
<evidence type="ECO:0000259" key="8">
    <source>
        <dbReference type="Pfam" id="PF05199"/>
    </source>
</evidence>
<evidence type="ECO:0000259" key="6">
    <source>
        <dbReference type="Pfam" id="PF00732"/>
    </source>
</evidence>
<dbReference type="InterPro" id="IPR000172">
    <property type="entry name" value="GMC_OxRdtase_N"/>
</dbReference>
<evidence type="ECO:0000256" key="3">
    <source>
        <dbReference type="ARBA" id="ARBA00022630"/>
    </source>
</evidence>
<dbReference type="SUPFAM" id="SSF54373">
    <property type="entry name" value="FAD-linked reductases, C-terminal domain"/>
    <property type="match status" value="1"/>
</dbReference>
<gene>
    <name evidence="9" type="ORF">EWU20_09330</name>
</gene>
<dbReference type="EMBL" id="SEWY01000004">
    <property type="protein sequence ID" value="TBH72017.1"/>
    <property type="molecule type" value="Genomic_DNA"/>
</dbReference>
<feature type="domain" description="Glucose-methanol-choline oxidoreductase C-terminal" evidence="8">
    <location>
        <begin position="443"/>
        <end position="568"/>
    </location>
</feature>
<accession>A0A4Q9B9W1</accession>
<keyword evidence="10" id="KW-1185">Reference proteome</keyword>
<comment type="cofactor">
    <cofactor evidence="1">
        <name>FAD</name>
        <dbReference type="ChEBI" id="CHEBI:57692"/>
    </cofactor>
</comment>
<comment type="caution">
    <text evidence="9">The sequence shown here is derived from an EMBL/GenBank/DDBJ whole genome shotgun (WGS) entry which is preliminary data.</text>
</comment>
<feature type="domain" description="FAD-dependent oxidoreductase 2 FAD-binding" evidence="7">
    <location>
        <begin position="16"/>
        <end position="49"/>
    </location>
</feature>
<dbReference type="InterPro" id="IPR003953">
    <property type="entry name" value="FAD-dep_OxRdtase_2_FAD-bd"/>
</dbReference>
<dbReference type="Gene3D" id="3.50.50.60">
    <property type="entry name" value="FAD/NAD(P)-binding domain"/>
    <property type="match status" value="2"/>
</dbReference>
<dbReference type="OrthoDB" id="1154541at2"/>
<evidence type="ECO:0000313" key="10">
    <source>
        <dbReference type="Proteomes" id="UP000293583"/>
    </source>
</evidence>
<keyword evidence="4" id="KW-0274">FAD</keyword>
<dbReference type="Pfam" id="PF00732">
    <property type="entry name" value="GMC_oxred_N"/>
    <property type="match status" value="1"/>
</dbReference>
<keyword evidence="3" id="KW-0285">Flavoprotein</keyword>
<evidence type="ECO:0000259" key="7">
    <source>
        <dbReference type="Pfam" id="PF00890"/>
    </source>
</evidence>
<dbReference type="PANTHER" id="PTHR42784:SF1">
    <property type="entry name" value="PYRANOSE 2-OXIDASE"/>
    <property type="match status" value="1"/>
</dbReference>
<dbReference type="InterPro" id="IPR036188">
    <property type="entry name" value="FAD/NAD-bd_sf"/>
</dbReference>
<reference evidence="9 10" key="1">
    <citation type="submission" date="2019-02" db="EMBL/GenBank/DDBJ databases">
        <title>Genome of a new Bacteroidetes strain.</title>
        <authorList>
            <person name="Pitt A."/>
        </authorList>
    </citation>
    <scope>NUCLEOTIDE SEQUENCE [LARGE SCALE GENOMIC DNA]</scope>
    <source>
        <strain evidence="9 10">103A-SOEBACH</strain>
    </source>
</reference>
<organism evidence="9 10">
    <name type="scientific">Aquirufa antheringensis</name>
    <dbReference type="NCBI Taxonomy" id="2516559"/>
    <lineage>
        <taxon>Bacteria</taxon>
        <taxon>Pseudomonadati</taxon>
        <taxon>Bacteroidota</taxon>
        <taxon>Cytophagia</taxon>
        <taxon>Cytophagales</taxon>
        <taxon>Flectobacillaceae</taxon>
        <taxon>Aquirufa</taxon>
    </lineage>
</organism>
<dbReference type="GO" id="GO:0016614">
    <property type="term" value="F:oxidoreductase activity, acting on CH-OH group of donors"/>
    <property type="evidence" value="ECO:0007669"/>
    <property type="project" value="InterPro"/>
</dbReference>
<evidence type="ECO:0000256" key="2">
    <source>
        <dbReference type="ARBA" id="ARBA00010790"/>
    </source>
</evidence>
<dbReference type="InterPro" id="IPR007867">
    <property type="entry name" value="GMC_OxRtase_C"/>
</dbReference>
<dbReference type="GO" id="GO:0050660">
    <property type="term" value="F:flavin adenine dinucleotide binding"/>
    <property type="evidence" value="ECO:0007669"/>
    <property type="project" value="InterPro"/>
</dbReference>
<dbReference type="RefSeq" id="WP_130923629.1">
    <property type="nucleotide sequence ID" value="NZ_JAANON010000001.1"/>
</dbReference>
<sequence>MINSSIYIKSQQEVFDVVIVGSGAGGGMAAHTLAKAGAKVCILEAGQPFDPADPKDMTQMKWPYESLRRGASSSLRNFGDFDAAYGGWDIEGEPYTRKEGTKFDWFRSRMVGGRTNHWGRISLRFGPDDFKRKSIDGLGDDWPIGYDDMKPYYDKVDQMIGVFGTNEGLRNDPDGYFLPPPKPRLHELMIKKANKALGIPTYPSRMSMLTKPINNERGSCFYCGQCNRGCSAYADFSSSSVLVKPAVQTGNTTLLPFAMAREVMTDPVTGLATGVSYVHTGTMMEYSVKGKIVVLAASAGETARLLLNSKSARFPNGIANSSGVVGKYINDSTGASRSAIIPSLFDRKRYNEDGVGGMHVYTPWWLDNKKLDFPRGYHIEYGGGMGMPNYGFGWGIEGLNGRENFNRDGIKKAAGGYGATLKEDYRRFYGAYVGFAGRGEPVPREDNYCEIDPNVVDKFGIPVLRFNYKWSDYEVKQAKHMQDTFEEIIHSMGGEALGKKPGAQDNYGLADPGRIIHEVGTARMGNDKNTSVLNSNCQAHDVKNLFVADAAPFVSQGDKNATWTILALSLRTSEYIIDQRKKGNL</sequence>
<evidence type="ECO:0000256" key="5">
    <source>
        <dbReference type="ARBA" id="ARBA00023002"/>
    </source>
</evidence>
<keyword evidence="5" id="KW-0560">Oxidoreductase</keyword>
<evidence type="ECO:0000256" key="1">
    <source>
        <dbReference type="ARBA" id="ARBA00001974"/>
    </source>
</evidence>